<dbReference type="Gene3D" id="3.90.1150.10">
    <property type="entry name" value="Aspartate Aminotransferase, domain 1"/>
    <property type="match status" value="1"/>
</dbReference>
<dbReference type="PROSITE" id="PS00105">
    <property type="entry name" value="AA_TRANSFER_CLASS_1"/>
    <property type="match status" value="1"/>
</dbReference>
<evidence type="ECO:0000313" key="5">
    <source>
        <dbReference type="EMBL" id="SPY46961.1"/>
    </source>
</evidence>
<dbReference type="InterPro" id="IPR015421">
    <property type="entry name" value="PyrdxlP-dep_Trfase_major"/>
</dbReference>
<gene>
    <name evidence="5" type="primary">cobD</name>
    <name evidence="5" type="ORF">NCTC13076_00855</name>
</gene>
<evidence type="ECO:0000256" key="2">
    <source>
        <dbReference type="ARBA" id="ARBA00022898"/>
    </source>
</evidence>
<sequence>MNSHGANVFEIAKKEGIKIEDIRDFSSNINPLGPSKKALESLKDNLNLLSTYPDVDYLDLREAISTYASCKRENIVLGLGSTEILRDTIYYFAPKAAMILSPCYSEYERELRKISSHIFEYNLEEKNDFKINLDQLINTINEKNIDFLIFANPNNPTGTILKKSEIEIVLRETSAKVLVDETYIEFTNMETYSSSGLTKSYDNLVVVRGTSKFFALPGIRLGYGLTSNEGLLKFFKDKEVLWQINSVAEICGKVMFSDEAYLEKVFDFIRSRRENFYKELSGIENLRAYESFGNFILIKILKGINSTILREKLLTEGLVVRDCKSFKNLDKSYFRICILEDPANEKLLKKLKEIYKGD</sequence>
<evidence type="ECO:0000256" key="3">
    <source>
        <dbReference type="RuleBase" id="RU000481"/>
    </source>
</evidence>
<dbReference type="STRING" id="54005.HMPREF3229_00703"/>
<dbReference type="PANTHER" id="PTHR42885:SF1">
    <property type="entry name" value="THREONINE-PHOSPHATE DECARBOXYLASE"/>
    <property type="match status" value="1"/>
</dbReference>
<dbReference type="Proteomes" id="UP000250070">
    <property type="component" value="Unassembled WGS sequence"/>
</dbReference>
<dbReference type="OrthoDB" id="9813612at2"/>
<dbReference type="InterPro" id="IPR015422">
    <property type="entry name" value="PyrdxlP-dep_Trfase_small"/>
</dbReference>
<dbReference type="RefSeq" id="WP_112889636.1">
    <property type="nucleotide sequence ID" value="NZ_CP068103.1"/>
</dbReference>
<accession>A0A2X1YHH5</accession>
<keyword evidence="2" id="KW-0663">Pyridoxal phosphate</keyword>
<dbReference type="CDD" id="cd00609">
    <property type="entry name" value="AAT_like"/>
    <property type="match status" value="1"/>
</dbReference>
<dbReference type="GeneID" id="83862361"/>
<dbReference type="EC" id="2.6.1.-" evidence="3"/>
<dbReference type="GO" id="GO:0030170">
    <property type="term" value="F:pyridoxal phosphate binding"/>
    <property type="evidence" value="ECO:0007669"/>
    <property type="project" value="InterPro"/>
</dbReference>
<dbReference type="EMBL" id="UATM01000032">
    <property type="protein sequence ID" value="SPY46961.1"/>
    <property type="molecule type" value="Genomic_DNA"/>
</dbReference>
<dbReference type="Pfam" id="PF00155">
    <property type="entry name" value="Aminotran_1_2"/>
    <property type="match status" value="1"/>
</dbReference>
<name>A0A2X1YHH5_9FIRM</name>
<dbReference type="AlphaFoldDB" id="A0A2X1YHH5"/>
<dbReference type="PANTHER" id="PTHR42885">
    <property type="entry name" value="HISTIDINOL-PHOSPHATE AMINOTRANSFERASE-RELATED"/>
    <property type="match status" value="1"/>
</dbReference>
<feature type="domain" description="Aminotransferase class I/classII large" evidence="4">
    <location>
        <begin position="22"/>
        <end position="351"/>
    </location>
</feature>
<dbReference type="SUPFAM" id="SSF53383">
    <property type="entry name" value="PLP-dependent transferases"/>
    <property type="match status" value="1"/>
</dbReference>
<comment type="cofactor">
    <cofactor evidence="1 3">
        <name>pyridoxal 5'-phosphate</name>
        <dbReference type="ChEBI" id="CHEBI:597326"/>
    </cofactor>
</comment>
<dbReference type="GO" id="GO:0016829">
    <property type="term" value="F:lyase activity"/>
    <property type="evidence" value="ECO:0007669"/>
    <property type="project" value="UniProtKB-KW"/>
</dbReference>
<keyword evidence="3" id="KW-0808">Transferase</keyword>
<keyword evidence="3" id="KW-0032">Aminotransferase</keyword>
<keyword evidence="5" id="KW-0456">Lyase</keyword>
<evidence type="ECO:0000259" key="4">
    <source>
        <dbReference type="Pfam" id="PF00155"/>
    </source>
</evidence>
<organism evidence="5 6">
    <name type="scientific">Peptoniphilus harei</name>
    <dbReference type="NCBI Taxonomy" id="54005"/>
    <lineage>
        <taxon>Bacteria</taxon>
        <taxon>Bacillati</taxon>
        <taxon>Bacillota</taxon>
        <taxon>Tissierellia</taxon>
        <taxon>Tissierellales</taxon>
        <taxon>Peptoniphilaceae</taxon>
        <taxon>Peptoniphilus</taxon>
    </lineage>
</organism>
<dbReference type="Gene3D" id="3.40.640.10">
    <property type="entry name" value="Type I PLP-dependent aspartate aminotransferase-like (Major domain)"/>
    <property type="match status" value="1"/>
</dbReference>
<proteinExistence type="inferred from homology"/>
<reference evidence="5 6" key="1">
    <citation type="submission" date="2018-06" db="EMBL/GenBank/DDBJ databases">
        <authorList>
            <consortium name="Pathogen Informatics"/>
            <person name="Doyle S."/>
        </authorList>
    </citation>
    <scope>NUCLEOTIDE SEQUENCE [LARGE SCALE GENOMIC DNA]</scope>
    <source>
        <strain evidence="5 6">NCTC13076</strain>
    </source>
</reference>
<dbReference type="InterPro" id="IPR015424">
    <property type="entry name" value="PyrdxlP-dep_Trfase"/>
</dbReference>
<evidence type="ECO:0000256" key="1">
    <source>
        <dbReference type="ARBA" id="ARBA00001933"/>
    </source>
</evidence>
<dbReference type="InterPro" id="IPR004838">
    <property type="entry name" value="NHTrfase_class1_PyrdxlP-BS"/>
</dbReference>
<dbReference type="InterPro" id="IPR004839">
    <property type="entry name" value="Aminotransferase_I/II_large"/>
</dbReference>
<dbReference type="GO" id="GO:0008483">
    <property type="term" value="F:transaminase activity"/>
    <property type="evidence" value="ECO:0007669"/>
    <property type="project" value="UniProtKB-KW"/>
</dbReference>
<comment type="similarity">
    <text evidence="3">Belongs to the class-I pyridoxal-phosphate-dependent aminotransferase family.</text>
</comment>
<evidence type="ECO:0000313" key="6">
    <source>
        <dbReference type="Proteomes" id="UP000250070"/>
    </source>
</evidence>
<protein>
    <recommendedName>
        <fullName evidence="3">Aminotransferase</fullName>
        <ecNumber evidence="3">2.6.1.-</ecNumber>
    </recommendedName>
</protein>